<protein>
    <submittedName>
        <fullName evidence="1">Uncharacterized protein</fullName>
    </submittedName>
</protein>
<dbReference type="AlphaFoldDB" id="E0XTC0"/>
<proteinExistence type="predicted"/>
<evidence type="ECO:0000313" key="1">
    <source>
        <dbReference type="EMBL" id="ADI17661.1"/>
    </source>
</evidence>
<organism evidence="1">
    <name type="scientific">uncultured alpha proteobacterium HF0130_20P23</name>
    <dbReference type="NCBI Taxonomy" id="710809"/>
    <lineage>
        <taxon>Bacteria</taxon>
        <taxon>Pseudomonadati</taxon>
        <taxon>Pseudomonadota</taxon>
        <taxon>Alphaproteobacteria</taxon>
        <taxon>environmental samples</taxon>
    </lineage>
</organism>
<dbReference type="EMBL" id="GU474870">
    <property type="protein sequence ID" value="ADI17661.1"/>
    <property type="molecule type" value="Genomic_DNA"/>
</dbReference>
<sequence length="81" mass="9358">MAPPARCKAKTEYIFGIRCFFSLNTYTSNNNLRYHTAVRNSSDIREYILTFITFFDHFSTLNYVGGIITTVFVDSLKSKQT</sequence>
<name>E0XTC0_9PROT</name>
<reference evidence="1" key="1">
    <citation type="journal article" date="2011" name="Environ. Microbiol.">
        <title>Time-series analyses of Monterey Bay coastal microbial picoplankton using a 'genome proxy' microarray.</title>
        <authorList>
            <person name="Rich V.I."/>
            <person name="Pham V.D."/>
            <person name="Eppley J."/>
            <person name="Shi Y."/>
            <person name="DeLong E.F."/>
        </authorList>
    </citation>
    <scope>NUCLEOTIDE SEQUENCE</scope>
</reference>
<accession>E0XTC0</accession>